<accession>A0ABW3PG95</accession>
<dbReference type="SUPFAM" id="SSF55781">
    <property type="entry name" value="GAF domain-like"/>
    <property type="match status" value="1"/>
</dbReference>
<dbReference type="Gene3D" id="3.30.565.10">
    <property type="entry name" value="Histidine kinase-like ATPase, C-terminal domain"/>
    <property type="match status" value="1"/>
</dbReference>
<evidence type="ECO:0000256" key="7">
    <source>
        <dbReference type="ARBA" id="ARBA00022741"/>
    </source>
</evidence>
<feature type="transmembrane region" description="Helical" evidence="13">
    <location>
        <begin position="409"/>
        <end position="427"/>
    </location>
</feature>
<dbReference type="InterPro" id="IPR025201">
    <property type="entry name" value="KdpD_TM"/>
</dbReference>
<dbReference type="CDD" id="cd00075">
    <property type="entry name" value="HATPase"/>
    <property type="match status" value="1"/>
</dbReference>
<dbReference type="Gene3D" id="3.40.50.300">
    <property type="entry name" value="P-loop containing nucleotide triphosphate hydrolases"/>
    <property type="match status" value="1"/>
</dbReference>
<dbReference type="SMART" id="SM00388">
    <property type="entry name" value="HisKA"/>
    <property type="match status" value="1"/>
</dbReference>
<dbReference type="InterPro" id="IPR003661">
    <property type="entry name" value="HisK_dim/P_dom"/>
</dbReference>
<dbReference type="InterPro" id="IPR027417">
    <property type="entry name" value="P-loop_NTPase"/>
</dbReference>
<dbReference type="RefSeq" id="WP_379033556.1">
    <property type="nucleotide sequence ID" value="NZ_JBHTLN010000001.1"/>
</dbReference>
<dbReference type="InterPro" id="IPR029016">
    <property type="entry name" value="GAF-like_dom_sf"/>
</dbReference>
<name>A0ABW3PG95_9PROT</name>
<dbReference type="SUPFAM" id="SSF55874">
    <property type="entry name" value="ATPase domain of HSP90 chaperone/DNA topoisomerase II/histidine kinase"/>
    <property type="match status" value="1"/>
</dbReference>
<dbReference type="Pfam" id="PF02518">
    <property type="entry name" value="HATPase_c"/>
    <property type="match status" value="1"/>
</dbReference>
<dbReference type="InterPro" id="IPR006016">
    <property type="entry name" value="UspA"/>
</dbReference>
<evidence type="ECO:0000313" key="15">
    <source>
        <dbReference type="EMBL" id="MFD1122717.1"/>
    </source>
</evidence>
<evidence type="ECO:0000256" key="12">
    <source>
        <dbReference type="ARBA" id="ARBA00023136"/>
    </source>
</evidence>
<comment type="subcellular location">
    <subcellularLocation>
        <location evidence="2">Membrane</location>
        <topology evidence="2">Multi-pass membrane protein</topology>
    </subcellularLocation>
</comment>
<dbReference type="Gene3D" id="1.20.120.620">
    <property type="entry name" value="Backbone structure of the membrane domain of e. Coli histidine kinase receptor kdpd"/>
    <property type="match status" value="1"/>
</dbReference>
<evidence type="ECO:0000256" key="4">
    <source>
        <dbReference type="ARBA" id="ARBA00022553"/>
    </source>
</evidence>
<feature type="transmembrane region" description="Helical" evidence="13">
    <location>
        <begin position="456"/>
        <end position="473"/>
    </location>
</feature>
<dbReference type="InterPro" id="IPR003018">
    <property type="entry name" value="GAF"/>
</dbReference>
<evidence type="ECO:0000256" key="1">
    <source>
        <dbReference type="ARBA" id="ARBA00000085"/>
    </source>
</evidence>
<organism evidence="15 16">
    <name type="scientific">Methylophilus flavus</name>
    <dbReference type="NCBI Taxonomy" id="640084"/>
    <lineage>
        <taxon>Bacteria</taxon>
        <taxon>Pseudomonadati</taxon>
        <taxon>Pseudomonadota</taxon>
        <taxon>Betaproteobacteria</taxon>
        <taxon>Nitrosomonadales</taxon>
        <taxon>Methylophilaceae</taxon>
        <taxon>Methylophilus</taxon>
    </lineage>
</organism>
<dbReference type="Proteomes" id="UP001597206">
    <property type="component" value="Unassembled WGS sequence"/>
</dbReference>
<feature type="transmembrane region" description="Helical" evidence="13">
    <location>
        <begin position="485"/>
        <end position="506"/>
    </location>
</feature>
<comment type="caution">
    <text evidence="15">The sequence shown here is derived from an EMBL/GenBank/DDBJ whole genome shotgun (WGS) entry which is preliminary data.</text>
</comment>
<dbReference type="SUPFAM" id="SSF47384">
    <property type="entry name" value="Homodimeric domain of signal transducing histidine kinase"/>
    <property type="match status" value="1"/>
</dbReference>
<keyword evidence="11" id="KW-0902">Two-component regulatory system</keyword>
<evidence type="ECO:0000256" key="6">
    <source>
        <dbReference type="ARBA" id="ARBA00022692"/>
    </source>
</evidence>
<dbReference type="Pfam" id="PF00512">
    <property type="entry name" value="HisKA"/>
    <property type="match status" value="1"/>
</dbReference>
<keyword evidence="4" id="KW-0597">Phosphoprotein</keyword>
<dbReference type="Pfam" id="PF00582">
    <property type="entry name" value="Usp"/>
    <property type="match status" value="1"/>
</dbReference>
<dbReference type="CDD" id="cd01987">
    <property type="entry name" value="USP_KdpD-like"/>
    <property type="match status" value="1"/>
</dbReference>
<keyword evidence="16" id="KW-1185">Reference proteome</keyword>
<dbReference type="InterPro" id="IPR038318">
    <property type="entry name" value="KdpD_sf"/>
</dbReference>
<dbReference type="InterPro" id="IPR036890">
    <property type="entry name" value="HATPase_C_sf"/>
</dbReference>
<dbReference type="SMART" id="SM00387">
    <property type="entry name" value="HATPase_c"/>
    <property type="match status" value="1"/>
</dbReference>
<proteinExistence type="predicted"/>
<keyword evidence="7" id="KW-0547">Nucleotide-binding</keyword>
<dbReference type="PANTHER" id="PTHR45569">
    <property type="entry name" value="SENSOR PROTEIN KDPD"/>
    <property type="match status" value="1"/>
</dbReference>
<dbReference type="EMBL" id="JBHTLN010000001">
    <property type="protein sequence ID" value="MFD1122717.1"/>
    <property type="molecule type" value="Genomic_DNA"/>
</dbReference>
<dbReference type="Pfam" id="PF02702">
    <property type="entry name" value="KdpD"/>
    <property type="match status" value="1"/>
</dbReference>
<dbReference type="Pfam" id="PF13493">
    <property type="entry name" value="DUF4118"/>
    <property type="match status" value="1"/>
</dbReference>
<evidence type="ECO:0000259" key="14">
    <source>
        <dbReference type="PROSITE" id="PS50109"/>
    </source>
</evidence>
<evidence type="ECO:0000256" key="3">
    <source>
        <dbReference type="ARBA" id="ARBA00012438"/>
    </source>
</evidence>
<dbReference type="EC" id="2.7.13.3" evidence="3"/>
<dbReference type="InterPro" id="IPR003594">
    <property type="entry name" value="HATPase_dom"/>
</dbReference>
<dbReference type="PROSITE" id="PS50109">
    <property type="entry name" value="HIS_KIN"/>
    <property type="match status" value="1"/>
</dbReference>
<evidence type="ECO:0000256" key="9">
    <source>
        <dbReference type="ARBA" id="ARBA00022840"/>
    </source>
</evidence>
<keyword evidence="10 13" id="KW-1133">Transmembrane helix</keyword>
<gene>
    <name evidence="15" type="ORF">ACFQ2T_09405</name>
</gene>
<dbReference type="CDD" id="cd00082">
    <property type="entry name" value="HisKA"/>
    <property type="match status" value="1"/>
</dbReference>
<evidence type="ECO:0000313" key="16">
    <source>
        <dbReference type="Proteomes" id="UP001597206"/>
    </source>
</evidence>
<comment type="catalytic activity">
    <reaction evidence="1">
        <text>ATP + protein L-histidine = ADP + protein N-phospho-L-histidine.</text>
        <dbReference type="EC" id="2.7.13.3"/>
    </reaction>
</comment>
<keyword evidence="8" id="KW-0418">Kinase</keyword>
<evidence type="ECO:0000256" key="8">
    <source>
        <dbReference type="ARBA" id="ARBA00022777"/>
    </source>
</evidence>
<dbReference type="InterPro" id="IPR003852">
    <property type="entry name" value="Sig_transdc_His_kinase_KdpD_N"/>
</dbReference>
<dbReference type="InterPro" id="IPR052023">
    <property type="entry name" value="Histidine_kinase_KdpD"/>
</dbReference>
<keyword evidence="12 13" id="KW-0472">Membrane</keyword>
<sequence>MNQHTQRPDPDQLLKQLHLEDKKSLRGKLKVFFGSSAGVGKTYAMLKAAHALLREHVHVLVGVIETHGRSDTESVLQGLPVLPLREISYRDKALKEFDIDEALRIHPTVILVDELAHSNVEGSRHKKRWQDVEELLSSGIDVYTTVNVQHIESLNDIVAQITGIKVLETIPDRVFDLADEVLLIDLPPEELLQRLDEGRIYIPEQAKKATEHFFRKGNLIALRELALRRTADRVDAQMQEYRQNQSIHQVWQTYERILVGIGPGRDSENLIRTAARLASSLKAEWLAVFIETPAAQEVSLEERKQVTDLLRLAQSLGAVTANLNGDSVTDTLLDYARSHNVSRIVIGKPTRSLLARFFNPSVSDQIAKTKSDIDVHIVMKSQYRAEQVKKPVPVSGELSSHFTPQKQRGYVWALIISAITSMVASILLPYFELANIIMLYLLGVMLISMRYGRGPGIVASLLSVSTFDFFFVPPRFSFSVTDTQYVMTFGIMLSVALVISNLTSILRRQAIIASYREKRSFALYEIGKELASAMTTSHIVEVSIHHVSRMFNSSVAILTPGADEQLQVVHLSGTRKYPDLSPAQLEDVDIGIAQWTYDHQQQAGLGTDTLPSSKILYIPLKAPMRTRGVLAISPASIQDIMLPEHRQLLDTFASQIGLGLERKHYVEVARDALISMETEHLRNSLLSAISHDLRTPLTSIIGTTSQLKDGLQNGSNEHELVTALHEQAYRMQSLVLNLLDMARLQSGTVKLNSDWQVLEEIIGSAINGLRMVLQDHRITVKPMEAIPLLFVDAVLIERVFSNLLDNACKYSDAGSNIMIAANCDNSHVYISVADEGQGLPPGMEDSIFQKFTRGRSESSTPGVGLGLSICKSIIEAHGGRIWAEKNQEKGATFMFSLPVKPQPVIDELET</sequence>
<dbReference type="InterPro" id="IPR005467">
    <property type="entry name" value="His_kinase_dom"/>
</dbReference>
<keyword evidence="9" id="KW-0067">ATP-binding</keyword>
<dbReference type="Gene3D" id="1.10.287.130">
    <property type="match status" value="1"/>
</dbReference>
<dbReference type="InterPro" id="IPR036097">
    <property type="entry name" value="HisK_dim/P_sf"/>
</dbReference>
<dbReference type="Pfam" id="PF13492">
    <property type="entry name" value="GAF_3"/>
    <property type="match status" value="1"/>
</dbReference>
<feature type="domain" description="Histidine kinase" evidence="14">
    <location>
        <begin position="688"/>
        <end position="901"/>
    </location>
</feature>
<reference evidence="16" key="1">
    <citation type="journal article" date="2019" name="Int. J. Syst. Evol. Microbiol.">
        <title>The Global Catalogue of Microorganisms (GCM) 10K type strain sequencing project: providing services to taxonomists for standard genome sequencing and annotation.</title>
        <authorList>
            <consortium name="The Broad Institute Genomics Platform"/>
            <consortium name="The Broad Institute Genome Sequencing Center for Infectious Disease"/>
            <person name="Wu L."/>
            <person name="Ma J."/>
        </authorList>
    </citation>
    <scope>NUCLEOTIDE SEQUENCE [LARGE SCALE GENOMIC DNA]</scope>
    <source>
        <strain evidence="16">CCUG 58411</strain>
    </source>
</reference>
<evidence type="ECO:0000256" key="13">
    <source>
        <dbReference type="SAM" id="Phobius"/>
    </source>
</evidence>
<keyword evidence="6 13" id="KW-0812">Transmembrane</keyword>
<keyword evidence="5" id="KW-0808">Transferase</keyword>
<protein>
    <recommendedName>
        <fullName evidence="3">histidine kinase</fullName>
        <ecNumber evidence="3">2.7.13.3</ecNumber>
    </recommendedName>
</protein>
<dbReference type="SUPFAM" id="SSF52402">
    <property type="entry name" value="Adenine nucleotide alpha hydrolases-like"/>
    <property type="match status" value="1"/>
</dbReference>
<dbReference type="Gene3D" id="3.40.50.620">
    <property type="entry name" value="HUPs"/>
    <property type="match status" value="1"/>
</dbReference>
<evidence type="ECO:0000256" key="5">
    <source>
        <dbReference type="ARBA" id="ARBA00022679"/>
    </source>
</evidence>
<dbReference type="PRINTS" id="PR00344">
    <property type="entry name" value="BCTRLSENSOR"/>
</dbReference>
<dbReference type="PANTHER" id="PTHR45569:SF1">
    <property type="entry name" value="SENSOR PROTEIN KDPD"/>
    <property type="match status" value="1"/>
</dbReference>
<evidence type="ECO:0000256" key="11">
    <source>
        <dbReference type="ARBA" id="ARBA00023012"/>
    </source>
</evidence>
<dbReference type="InterPro" id="IPR004358">
    <property type="entry name" value="Sig_transdc_His_kin-like_C"/>
</dbReference>
<dbReference type="Gene3D" id="3.30.450.40">
    <property type="match status" value="1"/>
</dbReference>
<dbReference type="InterPro" id="IPR014729">
    <property type="entry name" value="Rossmann-like_a/b/a_fold"/>
</dbReference>
<evidence type="ECO:0000256" key="10">
    <source>
        <dbReference type="ARBA" id="ARBA00022989"/>
    </source>
</evidence>
<evidence type="ECO:0000256" key="2">
    <source>
        <dbReference type="ARBA" id="ARBA00004141"/>
    </source>
</evidence>